<dbReference type="AlphaFoldDB" id="A0AAD3CSK5"/>
<accession>A0AAD3CSK5</accession>
<organism evidence="1 2">
    <name type="scientific">Chaetoceros tenuissimus</name>
    <dbReference type="NCBI Taxonomy" id="426638"/>
    <lineage>
        <taxon>Eukaryota</taxon>
        <taxon>Sar</taxon>
        <taxon>Stramenopiles</taxon>
        <taxon>Ochrophyta</taxon>
        <taxon>Bacillariophyta</taxon>
        <taxon>Coscinodiscophyceae</taxon>
        <taxon>Chaetocerotophycidae</taxon>
        <taxon>Chaetocerotales</taxon>
        <taxon>Chaetocerotaceae</taxon>
        <taxon>Chaetoceros</taxon>
    </lineage>
</organism>
<reference evidence="1 2" key="1">
    <citation type="journal article" date="2021" name="Sci. Rep.">
        <title>The genome of the diatom Chaetoceros tenuissimus carries an ancient integrated fragment of an extant virus.</title>
        <authorList>
            <person name="Hongo Y."/>
            <person name="Kimura K."/>
            <person name="Takaki Y."/>
            <person name="Yoshida Y."/>
            <person name="Baba S."/>
            <person name="Kobayashi G."/>
            <person name="Nagasaki K."/>
            <person name="Hano T."/>
            <person name="Tomaru Y."/>
        </authorList>
    </citation>
    <scope>NUCLEOTIDE SEQUENCE [LARGE SCALE GENOMIC DNA]</scope>
    <source>
        <strain evidence="1 2">NIES-3715</strain>
    </source>
</reference>
<evidence type="ECO:0000313" key="1">
    <source>
        <dbReference type="EMBL" id="GFH50436.1"/>
    </source>
</evidence>
<keyword evidence="2" id="KW-1185">Reference proteome</keyword>
<proteinExistence type="predicted"/>
<gene>
    <name evidence="1" type="ORF">CTEN210_06912</name>
</gene>
<protein>
    <submittedName>
        <fullName evidence="1">Uncharacterized protein</fullName>
    </submittedName>
</protein>
<dbReference type="EMBL" id="BLLK01000039">
    <property type="protein sequence ID" value="GFH50436.1"/>
    <property type="molecule type" value="Genomic_DNA"/>
</dbReference>
<comment type="caution">
    <text evidence="1">The sequence shown here is derived from an EMBL/GenBank/DDBJ whole genome shotgun (WGS) entry which is preliminary data.</text>
</comment>
<name>A0AAD3CSK5_9STRA</name>
<sequence>MHSLFGTAQFPSWNDTPITSLQRFTAMQRIPLQNTGHCIIQHIFNRYASPLIFSSDSAYDHQTNTTVAESILMHLDTHIEQDMLNISPKPVLIRNYILTQSYGTSFTDNNMGESHALTLSLNSCPFGAPTMFLLDSRIVLLQVFLYFHPHSKTIRQQLRKHIHITSMHHFSELSHALKCHWPDPSRRASRISYPSSVPHHVRNQFLEIIEQVTTDIGASNFCNQNLPSPTGSLLDHDETITENTVGLQIRHHLFLHIKSHQLTNYGNIHKKDTEAGQVEILPQPNFVFAMANTWADQGASRMAHSLQGNLPENLCTDIPHPQINMLQYTFHHNARTVNSEITQYMYDQFVNQNYKLAIKDPAQWYLQFSCFFYDPLGTFHNSTTLRKIVQEKAHSQIKLVQIDKDYRQCMHATAMPSY</sequence>
<evidence type="ECO:0000313" key="2">
    <source>
        <dbReference type="Proteomes" id="UP001054902"/>
    </source>
</evidence>
<dbReference type="Proteomes" id="UP001054902">
    <property type="component" value="Unassembled WGS sequence"/>
</dbReference>